<accession>A0A7X2LUJ5</accession>
<dbReference type="EMBL" id="WKJJ01000008">
    <property type="protein sequence ID" value="MRV72959.1"/>
    <property type="molecule type" value="Genomic_DNA"/>
</dbReference>
<dbReference type="PANTHER" id="PTHR43883:SF1">
    <property type="entry name" value="GLUCONOKINASE"/>
    <property type="match status" value="1"/>
</dbReference>
<sequence length="279" mass="31073">MTTKFIQNLELYKYPRTAHVAGSRLQQGDEGHVPYSNIAGRYIVVEEKLDGGNAGVSFSPAAELLLQSRGHYLTGGGRERQFNLFKSWATAHEAALLEKLEDRYIMYGEWMHKKHSVFYDRLPAYFNEFDIWDRSAGVFLSTAKRGALLADAPVLAVPVLYRGAAPRKLADLMAMIGPSLAKSPAWRSVFEAVVAREGLDLAKAWKMADKSDLMEGLYIKVEEAGHVVDRLKLVRSDFTQAILDADQHHAAQPFIPNQLADGVDIFAPRISVGWPGEAR</sequence>
<dbReference type="Gene3D" id="3.30.470.30">
    <property type="entry name" value="DNA ligase/mRNA capping enzyme"/>
    <property type="match status" value="1"/>
</dbReference>
<dbReference type="Pfam" id="PF09414">
    <property type="entry name" value="RNA_ligase"/>
    <property type="match status" value="1"/>
</dbReference>
<proteinExistence type="predicted"/>
<dbReference type="SUPFAM" id="SSF56091">
    <property type="entry name" value="DNA ligase/mRNA capping enzyme, catalytic domain"/>
    <property type="match status" value="1"/>
</dbReference>
<dbReference type="GO" id="GO:0016874">
    <property type="term" value="F:ligase activity"/>
    <property type="evidence" value="ECO:0007669"/>
    <property type="project" value="UniProtKB-KW"/>
</dbReference>
<comment type="caution">
    <text evidence="2">The sequence shown here is derived from an EMBL/GenBank/DDBJ whole genome shotgun (WGS) entry which is preliminary data.</text>
</comment>
<feature type="domain" description="RNA ligase" evidence="1">
    <location>
        <begin position="42"/>
        <end position="233"/>
    </location>
</feature>
<dbReference type="Proteomes" id="UP000446768">
    <property type="component" value="Unassembled WGS sequence"/>
</dbReference>
<evidence type="ECO:0000313" key="2">
    <source>
        <dbReference type="EMBL" id="MRV72959.1"/>
    </source>
</evidence>
<reference evidence="2 3" key="1">
    <citation type="submission" date="2019-11" db="EMBL/GenBank/DDBJ databases">
        <title>Novel species isolated from a subtropical stream in China.</title>
        <authorList>
            <person name="Lu H."/>
        </authorList>
    </citation>
    <scope>NUCLEOTIDE SEQUENCE [LARGE SCALE GENOMIC DNA]</scope>
    <source>
        <strain evidence="2 3">FT92W</strain>
    </source>
</reference>
<dbReference type="PANTHER" id="PTHR43883">
    <property type="entry name" value="SLR0207 PROTEIN"/>
    <property type="match status" value="1"/>
</dbReference>
<evidence type="ECO:0000259" key="1">
    <source>
        <dbReference type="Pfam" id="PF09414"/>
    </source>
</evidence>
<keyword evidence="2" id="KW-0436">Ligase</keyword>
<evidence type="ECO:0000313" key="3">
    <source>
        <dbReference type="Proteomes" id="UP000446768"/>
    </source>
</evidence>
<organism evidence="2 3">
    <name type="scientific">Pseudoduganella rivuli</name>
    <dbReference type="NCBI Taxonomy" id="2666085"/>
    <lineage>
        <taxon>Bacteria</taxon>
        <taxon>Pseudomonadati</taxon>
        <taxon>Pseudomonadota</taxon>
        <taxon>Betaproteobacteria</taxon>
        <taxon>Burkholderiales</taxon>
        <taxon>Oxalobacteraceae</taxon>
        <taxon>Telluria group</taxon>
        <taxon>Pseudoduganella</taxon>
    </lineage>
</organism>
<dbReference type="InterPro" id="IPR021122">
    <property type="entry name" value="RNA_ligase_dom_REL/Rnl2"/>
</dbReference>
<name>A0A7X2LUJ5_9BURK</name>
<protein>
    <submittedName>
        <fullName evidence="2">DNA ligase</fullName>
    </submittedName>
</protein>
<gene>
    <name evidence="2" type="ORF">GJ700_14715</name>
</gene>
<dbReference type="InterPro" id="IPR052732">
    <property type="entry name" value="Cell-binding_unc_protein"/>
</dbReference>
<dbReference type="RefSeq" id="WP_154375054.1">
    <property type="nucleotide sequence ID" value="NZ_WKJJ01000008.1"/>
</dbReference>
<dbReference type="AlphaFoldDB" id="A0A7X2LUJ5"/>
<keyword evidence="3" id="KW-1185">Reference proteome</keyword>